<dbReference type="EMBL" id="FOTB01000003">
    <property type="protein sequence ID" value="SFK73665.1"/>
    <property type="molecule type" value="Genomic_DNA"/>
</dbReference>
<dbReference type="EMBL" id="CP011366">
    <property type="protein sequence ID" value="AKG72761.1"/>
    <property type="molecule type" value="Genomic_DNA"/>
</dbReference>
<organism evidence="3 5">
    <name type="scientific">Salinicoccus halodurans</name>
    <dbReference type="NCBI Taxonomy" id="407035"/>
    <lineage>
        <taxon>Bacteria</taxon>
        <taxon>Bacillati</taxon>
        <taxon>Bacillota</taxon>
        <taxon>Bacilli</taxon>
        <taxon>Bacillales</taxon>
        <taxon>Staphylococcaceae</taxon>
        <taxon>Salinicoccus</taxon>
    </lineage>
</organism>
<evidence type="ECO:0000313" key="1">
    <source>
        <dbReference type="EMBL" id="AKG72761.1"/>
    </source>
</evidence>
<name>A0A0F7D516_9STAP</name>
<dbReference type="SUPFAM" id="SSF116960">
    <property type="entry name" value="YfbU-like"/>
    <property type="match status" value="1"/>
</dbReference>
<reference evidence="3 5" key="3">
    <citation type="submission" date="2016-10" db="EMBL/GenBank/DDBJ databases">
        <authorList>
            <person name="Varghese N."/>
            <person name="Submissions S."/>
        </authorList>
    </citation>
    <scope>NUCLEOTIDE SEQUENCE [LARGE SCALE GENOMIC DNA]</scope>
    <source>
        <strain evidence="3 5">CGMCC 1.6501</strain>
    </source>
</reference>
<dbReference type="KEGG" id="shv:AAT16_14040"/>
<dbReference type="InterPro" id="IPR023146">
    <property type="entry name" value="YfbU_alpha-helical_sf"/>
</dbReference>
<dbReference type="Gene3D" id="1.10.3190.10">
    <property type="entry name" value="yfbu gene product, domain 2"/>
    <property type="match status" value="1"/>
</dbReference>
<dbReference type="AlphaFoldDB" id="A0A0F7D516"/>
<evidence type="ECO:0000313" key="3">
    <source>
        <dbReference type="EMBL" id="SFK73665.1"/>
    </source>
</evidence>
<dbReference type="Gene3D" id="1.10.287.680">
    <property type="entry name" value="Helix hairpin bin"/>
    <property type="match status" value="1"/>
</dbReference>
<evidence type="ECO:0000313" key="2">
    <source>
        <dbReference type="EMBL" id="AKG75200.1"/>
    </source>
</evidence>
<proteinExistence type="predicted"/>
<dbReference type="OrthoDB" id="2388768at2"/>
<reference evidence="4" key="2">
    <citation type="submission" date="2015-04" db="EMBL/GenBank/DDBJ databases">
        <title>Complete genome sequence of Salinicoccus halodurans strain H3B36, isolated from the Qaidam basin of China.</title>
        <authorList>
            <person name="Ma Y."/>
            <person name="Jiang K."/>
            <person name="Xue Y."/>
        </authorList>
    </citation>
    <scope>NUCLEOTIDE SEQUENCE [LARGE SCALE GENOMIC DNA]</scope>
    <source>
        <strain evidence="4">H3B36</strain>
    </source>
</reference>
<dbReference type="InterPro" id="IPR005587">
    <property type="entry name" value="UPF0304_YfbU"/>
</dbReference>
<dbReference type="KEGG" id="shv:AAT16_00100"/>
<keyword evidence="4" id="KW-1185">Reference proteome</keyword>
<dbReference type="Proteomes" id="UP000183090">
    <property type="component" value="Unassembled WGS sequence"/>
</dbReference>
<dbReference type="InterPro" id="IPR023145">
    <property type="entry name" value="YfbU_helix-hairpin_sf"/>
</dbReference>
<dbReference type="Pfam" id="PF03887">
    <property type="entry name" value="YfbU"/>
    <property type="match status" value="1"/>
</dbReference>
<protein>
    <submittedName>
        <fullName evidence="3">Uncharacterized protein</fullName>
    </submittedName>
</protein>
<sequence length="214" mass="24786">MQSLENSAIRLILFNQYKIMDLMTKSTEDFYCYYQDIIVNGIEKKYPVLLETIEFGGAGVPVNVSEDVELILEIFCEVQNSIVKLDADIQKDIRDNYHVYFDGFNANDELEQPYYTYNDFVHKYEEVKLPEAGDGKSGLTLHHYNQMMNCYVKYRSDEILDEEKIRNICIRKGEEAGVSEAILVDFTDSGSSQPLQLIKEDKSYHLEPKQADTE</sequence>
<evidence type="ECO:0000313" key="4">
    <source>
        <dbReference type="Proteomes" id="UP000034029"/>
    </source>
</evidence>
<accession>A0A0F7D516</accession>
<dbReference type="Proteomes" id="UP000034029">
    <property type="component" value="Chromosome"/>
</dbReference>
<reference evidence="1 4" key="1">
    <citation type="journal article" date="2015" name="Int. J. Syst. Evol. Microbiol.">
        <title>Complete genome sequence of Salinicoccus halodurans H3B36, isolated from the Qaidam Basin in China.</title>
        <authorList>
            <person name="Jiang K."/>
            <person name="Xue Y."/>
            <person name="Ma Y."/>
        </authorList>
    </citation>
    <scope>NUCLEOTIDE SEQUENCE [LARGE SCALE GENOMIC DNA]</scope>
    <source>
        <strain evidence="1 4">H3B36</strain>
    </source>
</reference>
<dbReference type="EMBL" id="CP011366">
    <property type="protein sequence ID" value="AKG75200.1"/>
    <property type="molecule type" value="Genomic_DNA"/>
</dbReference>
<evidence type="ECO:0000313" key="5">
    <source>
        <dbReference type="Proteomes" id="UP000183090"/>
    </source>
</evidence>
<gene>
    <name evidence="1" type="ORF">AAT16_00100</name>
    <name evidence="2" type="ORF">AAT16_14040</name>
    <name evidence="3" type="ORF">SAMN05216235_1383</name>
</gene>